<keyword evidence="1 3" id="KW-0808">Transferase</keyword>
<dbReference type="GO" id="GO:0016757">
    <property type="term" value="F:glycosyltransferase activity"/>
    <property type="evidence" value="ECO:0007669"/>
    <property type="project" value="InterPro"/>
</dbReference>
<dbReference type="RefSeq" id="WP_096919737.1">
    <property type="nucleotide sequence ID" value="NZ_CP029487.1"/>
</dbReference>
<keyword evidence="4" id="KW-1185">Reference proteome</keyword>
<feature type="domain" description="Glycosyl transferase family 1" evidence="2">
    <location>
        <begin position="184"/>
        <end position="327"/>
    </location>
</feature>
<organism evidence="3 4">
    <name type="scientific">Eubacterium maltosivorans</name>
    <dbReference type="NCBI Taxonomy" id="2041044"/>
    <lineage>
        <taxon>Bacteria</taxon>
        <taxon>Bacillati</taxon>
        <taxon>Bacillota</taxon>
        <taxon>Clostridia</taxon>
        <taxon>Eubacteriales</taxon>
        <taxon>Eubacteriaceae</taxon>
        <taxon>Eubacterium</taxon>
    </lineage>
</organism>
<dbReference type="PANTHER" id="PTHR46401:SF2">
    <property type="entry name" value="GLYCOSYLTRANSFERASE WBBK-RELATED"/>
    <property type="match status" value="1"/>
</dbReference>
<dbReference type="InterPro" id="IPR001296">
    <property type="entry name" value="Glyco_trans_1"/>
</dbReference>
<accession>A0A4P9C7B3</accession>
<dbReference type="Pfam" id="PF00534">
    <property type="entry name" value="Glycos_transf_1"/>
    <property type="match status" value="1"/>
</dbReference>
<dbReference type="AlphaFoldDB" id="A0A4P9C7B3"/>
<reference evidence="3 4" key="1">
    <citation type="submission" date="2018-05" db="EMBL/GenBank/DDBJ databases">
        <title>Genome comparison of Eubacterium sp.</title>
        <authorList>
            <person name="Feng Y."/>
            <person name="Sanchez-Andrea I."/>
            <person name="Stams A.J.M."/>
            <person name="De Vos W.M."/>
        </authorList>
    </citation>
    <scope>NUCLEOTIDE SEQUENCE [LARGE SCALE GENOMIC DNA]</scope>
    <source>
        <strain evidence="3 4">YI</strain>
    </source>
</reference>
<dbReference type="Proteomes" id="UP000218387">
    <property type="component" value="Chromosome"/>
</dbReference>
<evidence type="ECO:0000313" key="4">
    <source>
        <dbReference type="Proteomes" id="UP000218387"/>
    </source>
</evidence>
<protein>
    <submittedName>
        <fullName evidence="3">Glycosyltransferase family 1 protein</fullName>
    </submittedName>
</protein>
<dbReference type="PANTHER" id="PTHR46401">
    <property type="entry name" value="GLYCOSYLTRANSFERASE WBBK-RELATED"/>
    <property type="match status" value="1"/>
</dbReference>
<evidence type="ECO:0000256" key="1">
    <source>
        <dbReference type="ARBA" id="ARBA00022679"/>
    </source>
</evidence>
<gene>
    <name evidence="3" type="ORF">CPZ25_004380</name>
</gene>
<name>A0A4P9C7B3_EUBML</name>
<evidence type="ECO:0000259" key="2">
    <source>
        <dbReference type="Pfam" id="PF00534"/>
    </source>
</evidence>
<dbReference type="EMBL" id="CP029487">
    <property type="protein sequence ID" value="QCT70591.1"/>
    <property type="molecule type" value="Genomic_DNA"/>
</dbReference>
<proteinExistence type="predicted"/>
<dbReference type="SUPFAM" id="SSF53756">
    <property type="entry name" value="UDP-Glycosyltransferase/glycogen phosphorylase"/>
    <property type="match status" value="1"/>
</dbReference>
<sequence length="363" mass="43949">MRKMVLSGINLYEGGPLAIYYDCLEAIKGLGIYKRYHIIAFVHKKSLFKKYKDIINFIELPKSRKNYAYRLYYEYFFFKKYSNNHDIDIWISLHDITPNVKVKKLYTYCHNPSPFMEKDFSKVRYSFKNVAFSYFYKYLYRINISSASAVIVQQDWMREEFKKMYSIDNIIVARPDIKDDFVIEKIQDKKEKKIFIYPAFPRFFKNFEVICEACKYLKKDNFEIWLTIDGSENQYSREIRKKYSELKQIRWIGIQKREKIFEMYDIADCLIFPSKLETWGLPISEFKLTQKDILLVDLPYAHETLGEYEKVMFFRQNDPEQLAKCMKMEIEEKPIYSPQKKINISKPFYKGWKELLEKICDNE</sequence>
<dbReference type="Gene3D" id="3.40.50.2000">
    <property type="entry name" value="Glycogen Phosphorylase B"/>
    <property type="match status" value="2"/>
</dbReference>
<dbReference type="GO" id="GO:0009103">
    <property type="term" value="P:lipopolysaccharide biosynthetic process"/>
    <property type="evidence" value="ECO:0007669"/>
    <property type="project" value="TreeGrafter"/>
</dbReference>
<dbReference type="KEGG" id="emt:CPZ25_004380"/>
<evidence type="ECO:0000313" key="3">
    <source>
        <dbReference type="EMBL" id="QCT70591.1"/>
    </source>
</evidence>